<dbReference type="SUPFAM" id="SSF53335">
    <property type="entry name" value="S-adenosyl-L-methionine-dependent methyltransferases"/>
    <property type="match status" value="1"/>
</dbReference>
<dbReference type="GO" id="GO:0071164">
    <property type="term" value="F:RNA cap trimethylguanosine synthase activity"/>
    <property type="evidence" value="ECO:0007669"/>
    <property type="project" value="TreeGrafter"/>
</dbReference>
<comment type="catalytic activity">
    <reaction evidence="5">
        <text>a 5'-end (N(2),N(7)-dimethyl 5'-triphosphoguanosine)-ribonucleoside in snRNA + S-adenosyl-L-methionine = a 5'-end (N(2),N(2),N(7)-trimethyl 5'-triphosphoguanosine)-ribonucleoside in snRNA + S-adenosyl-L-homocysteine + H(+)</text>
        <dbReference type="Rhea" id="RHEA:78479"/>
        <dbReference type="Rhea" id="RHEA-COMP:19087"/>
        <dbReference type="Rhea" id="RHEA-COMP:19089"/>
        <dbReference type="ChEBI" id="CHEBI:15378"/>
        <dbReference type="ChEBI" id="CHEBI:57856"/>
        <dbReference type="ChEBI" id="CHEBI:59789"/>
        <dbReference type="ChEBI" id="CHEBI:167623"/>
        <dbReference type="ChEBI" id="CHEBI:172880"/>
    </reaction>
    <physiologicalReaction direction="left-to-right" evidence="5">
        <dbReference type="Rhea" id="RHEA:78480"/>
    </physiologicalReaction>
</comment>
<evidence type="ECO:0000256" key="1">
    <source>
        <dbReference type="ARBA" id="ARBA00018517"/>
    </source>
</evidence>
<dbReference type="EMBL" id="CP000498">
    <property type="protein sequence ID" value="ABN66015.2"/>
    <property type="molecule type" value="Genomic_DNA"/>
</dbReference>
<name>A3LT64_PICST</name>
<evidence type="ECO:0000313" key="9">
    <source>
        <dbReference type="Proteomes" id="UP000002258"/>
    </source>
</evidence>
<dbReference type="InterPro" id="IPR029063">
    <property type="entry name" value="SAM-dependent_MTases_sf"/>
</dbReference>
<reference evidence="8 9" key="1">
    <citation type="journal article" date="2007" name="Nat. Biotechnol.">
        <title>Genome sequence of the lignocellulose-bioconverting and xylose-fermenting yeast Pichia stipitis.</title>
        <authorList>
            <person name="Jeffries T.W."/>
            <person name="Grigoriev I.V."/>
            <person name="Grimwood J."/>
            <person name="Laplaza J.M."/>
            <person name="Aerts A."/>
            <person name="Salamov A."/>
            <person name="Schmutz J."/>
            <person name="Lindquist E."/>
            <person name="Dehal P."/>
            <person name="Shapiro H."/>
            <person name="Jin Y.S."/>
            <person name="Passoth V."/>
            <person name="Richardson P.M."/>
        </authorList>
    </citation>
    <scope>NUCLEOTIDE SEQUENCE [LARGE SCALE GENOMIC DNA]</scope>
    <source>
        <strain evidence="9">ATCC 58785 / CBS 6054 / NBRC 10063 / NRRL Y-11545</strain>
    </source>
</reference>
<accession>A3LT64</accession>
<dbReference type="STRING" id="322104.A3LT64"/>
<evidence type="ECO:0000256" key="4">
    <source>
        <dbReference type="ARBA" id="ARBA00048740"/>
    </source>
</evidence>
<dbReference type="GO" id="GO:0008033">
    <property type="term" value="P:tRNA processing"/>
    <property type="evidence" value="ECO:0007669"/>
    <property type="project" value="EnsemblFungi"/>
</dbReference>
<dbReference type="CDD" id="cd02440">
    <property type="entry name" value="AdoMet_MTases"/>
    <property type="match status" value="1"/>
</dbReference>
<dbReference type="OrthoDB" id="194443at2759"/>
<proteinExistence type="inferred from homology"/>
<dbReference type="GeneID" id="4838956"/>
<keyword evidence="9" id="KW-1185">Reference proteome</keyword>
<comment type="catalytic activity">
    <reaction evidence="3">
        <text>a 5'-end (N(2),N(7)-dimethyl 5'-triphosphoguanosine)-ribonucleoside in snoRNA + S-adenosyl-L-methionine = a 5'-end (N(2),N(2),N(7)-trimethyl 5'-triphosphoguanosine)-ribonucleoside in snoRNA + S-adenosyl-L-homocysteine + H(+)</text>
        <dbReference type="Rhea" id="RHEA:78507"/>
        <dbReference type="Rhea" id="RHEA-COMP:19088"/>
        <dbReference type="Rhea" id="RHEA-COMP:19090"/>
        <dbReference type="ChEBI" id="CHEBI:15378"/>
        <dbReference type="ChEBI" id="CHEBI:57856"/>
        <dbReference type="ChEBI" id="CHEBI:59789"/>
        <dbReference type="ChEBI" id="CHEBI:167623"/>
        <dbReference type="ChEBI" id="CHEBI:172880"/>
    </reaction>
    <physiologicalReaction direction="left-to-right" evidence="3">
        <dbReference type="Rhea" id="RHEA:78508"/>
    </physiologicalReaction>
</comment>
<dbReference type="InParanoid" id="A3LT64"/>
<organism evidence="8 9">
    <name type="scientific">Scheffersomyces stipitis (strain ATCC 58785 / CBS 6054 / NBRC 10063 / NRRL Y-11545)</name>
    <name type="common">Yeast</name>
    <name type="synonym">Pichia stipitis</name>
    <dbReference type="NCBI Taxonomy" id="322104"/>
    <lineage>
        <taxon>Eukaryota</taxon>
        <taxon>Fungi</taxon>
        <taxon>Dikarya</taxon>
        <taxon>Ascomycota</taxon>
        <taxon>Saccharomycotina</taxon>
        <taxon>Pichiomycetes</taxon>
        <taxon>Debaryomycetaceae</taxon>
        <taxon>Scheffersomyces</taxon>
    </lineage>
</organism>
<dbReference type="PANTHER" id="PTHR14741:SF32">
    <property type="entry name" value="TRIMETHYLGUANOSINE SYNTHASE"/>
    <property type="match status" value="1"/>
</dbReference>
<evidence type="ECO:0000313" key="8">
    <source>
        <dbReference type="EMBL" id="ABN66015.2"/>
    </source>
</evidence>
<dbReference type="AlphaFoldDB" id="A3LT64"/>
<sequence>EEAQDDDFAIDPDDELLMHTYHTLPDNCKKFWGRRYDLFGRFDEGIYMTSELWYSVTPESIAVFVARLFKYLIPDAKSAMDVCCGGGGNTIHFAKYFDSVVAVDINAINVKCTEHNAQIYGVGSKIDTVVGDWNELSRVEVDGLPNQNWIPQHLRNKEFPQKTFDFIFSSPPWGGTSYDKKDNEFDLYTMEPFPIDKMVKQFLQYTENIGLFLPKSSNLNQIAQVTREVYGVEGKCRVIYIYRKSFLTGIVALMGPGVTGALDYEELFGAEEEYREDEV</sequence>
<dbReference type="Proteomes" id="UP000002258">
    <property type="component" value="Chromosome 4"/>
</dbReference>
<dbReference type="eggNOG" id="KOG2730">
    <property type="taxonomic scope" value="Eukaryota"/>
</dbReference>
<evidence type="ECO:0000256" key="5">
    <source>
        <dbReference type="ARBA" id="ARBA00048763"/>
    </source>
</evidence>
<dbReference type="RefSeq" id="XP_001384044.2">
    <property type="nucleotide sequence ID" value="XM_001384007.1"/>
</dbReference>
<comment type="similarity">
    <text evidence="2">Belongs to the methyltransferase superfamily. Trimethylguanosine synthase family.</text>
</comment>
<comment type="catalytic activity">
    <reaction evidence="6">
        <text>a 5'-end (N(7)-methyl 5'-triphosphoguanosine)-ribonucleoside in snRNA + S-adenosyl-L-methionine = a 5'-end (N(2),N(7)-dimethyl 5'-triphosphoguanosine)-ribonucleoside in snRNA + S-adenosyl-L-homocysteine + H(+)</text>
        <dbReference type="Rhea" id="RHEA:78471"/>
        <dbReference type="Rhea" id="RHEA-COMP:19085"/>
        <dbReference type="Rhea" id="RHEA-COMP:19087"/>
        <dbReference type="ChEBI" id="CHEBI:15378"/>
        <dbReference type="ChEBI" id="CHEBI:57856"/>
        <dbReference type="ChEBI" id="CHEBI:59789"/>
        <dbReference type="ChEBI" id="CHEBI:156461"/>
        <dbReference type="ChEBI" id="CHEBI:172880"/>
    </reaction>
    <physiologicalReaction direction="left-to-right" evidence="6">
        <dbReference type="Rhea" id="RHEA:78472"/>
    </physiologicalReaction>
</comment>
<evidence type="ECO:0000256" key="3">
    <source>
        <dbReference type="ARBA" id="ARBA00047418"/>
    </source>
</evidence>
<evidence type="ECO:0000256" key="7">
    <source>
        <dbReference type="ARBA" id="ARBA00049790"/>
    </source>
</evidence>
<dbReference type="PANTHER" id="PTHR14741">
    <property type="entry name" value="S-ADENOSYLMETHIONINE-DEPENDENT METHYLTRANSFERASE RELATED"/>
    <property type="match status" value="1"/>
</dbReference>
<dbReference type="GO" id="GO:0032210">
    <property type="term" value="P:regulation of telomere maintenance via telomerase"/>
    <property type="evidence" value="ECO:0007669"/>
    <property type="project" value="EnsemblFungi"/>
</dbReference>
<dbReference type="InterPro" id="IPR019012">
    <property type="entry name" value="RNA_cap_Gua-N2-MeTrfase"/>
</dbReference>
<dbReference type="GO" id="GO:0051321">
    <property type="term" value="P:meiotic cell cycle"/>
    <property type="evidence" value="ECO:0007669"/>
    <property type="project" value="EnsemblFungi"/>
</dbReference>
<evidence type="ECO:0000256" key="6">
    <source>
        <dbReference type="ARBA" id="ARBA00049075"/>
    </source>
</evidence>
<comment type="catalytic activity">
    <reaction evidence="4">
        <text>a 5'-end (N(7)-methyl 5'-triphosphoguanosine)-ribonucleoside in snoRNA + S-adenosyl-L-methionine = a 5'-end (N(2),N(7)-dimethyl 5'-triphosphoguanosine)-ribonucleoside in snoRNA + S-adenosyl-L-homocysteine + H(+)</text>
        <dbReference type="Rhea" id="RHEA:78475"/>
        <dbReference type="Rhea" id="RHEA-COMP:19086"/>
        <dbReference type="Rhea" id="RHEA-COMP:19088"/>
        <dbReference type="ChEBI" id="CHEBI:15378"/>
        <dbReference type="ChEBI" id="CHEBI:57856"/>
        <dbReference type="ChEBI" id="CHEBI:59789"/>
        <dbReference type="ChEBI" id="CHEBI:156461"/>
        <dbReference type="ChEBI" id="CHEBI:172880"/>
    </reaction>
    <physiologicalReaction direction="left-to-right" evidence="4">
        <dbReference type="Rhea" id="RHEA:78476"/>
    </physiologicalReaction>
</comment>
<dbReference type="KEGG" id="pic:PICST_58562"/>
<gene>
    <name evidence="8" type="ORF">PICST_58562</name>
</gene>
<dbReference type="GO" id="GO:0017126">
    <property type="term" value="P:nucleologenesis"/>
    <property type="evidence" value="ECO:0007669"/>
    <property type="project" value="EnsemblFungi"/>
</dbReference>
<dbReference type="GO" id="GO:0005730">
    <property type="term" value="C:nucleolus"/>
    <property type="evidence" value="ECO:0007669"/>
    <property type="project" value="EnsemblFungi"/>
</dbReference>
<dbReference type="Gene3D" id="3.40.50.150">
    <property type="entry name" value="Vaccinia Virus protein VP39"/>
    <property type="match status" value="1"/>
</dbReference>
<dbReference type="FunCoup" id="A3LT64">
    <property type="interactions" value="142"/>
</dbReference>
<feature type="non-terminal residue" evidence="8">
    <location>
        <position position="1"/>
    </location>
</feature>
<protein>
    <recommendedName>
        <fullName evidence="1">Trimethylguanosine synthase</fullName>
    </recommendedName>
    <alternativeName>
        <fullName evidence="7">Cap-specific guanine-N(2) methyltransferase</fullName>
    </alternativeName>
</protein>
<dbReference type="OMA" id="KALCIYY"/>
<evidence type="ECO:0000256" key="2">
    <source>
        <dbReference type="ARBA" id="ARBA00025783"/>
    </source>
</evidence>
<dbReference type="Pfam" id="PF09445">
    <property type="entry name" value="Methyltransf_15"/>
    <property type="match status" value="1"/>
</dbReference>
<dbReference type="HOGENOM" id="CLU_029658_2_0_1"/>